<dbReference type="InterPro" id="IPR001388">
    <property type="entry name" value="Synaptobrevin-like"/>
</dbReference>
<keyword evidence="4 12" id="KW-0812">Transmembrane</keyword>
<sequence length="227" mass="25490">MGILYAMVARGHVVLAEFSAAATSNAGVVARQVLEKLPQGNADSNVSYSQDRYVFHVKRTDGLVVLCMADAASERRIPFAFMEDIHQRFVKTYGRAILTAPPYAMNDEFSRILSQEMDRYSNDPNADRLNRLKGEMSQVRTVMINNIEKVLERGDRLALLVEKASTMQGNTLRFRKQSRRFKNTVWWGNVKLTGALLLVLAIILYVVLAFLCGGLFMPSCLNFAFGV</sequence>
<comment type="subcellular location">
    <subcellularLocation>
        <location evidence="9">Prevacuolar compartment membrane</location>
        <topology evidence="9">Single-pass type IV membrane protein</topology>
    </subcellularLocation>
    <subcellularLocation>
        <location evidence="10">Vacuole membrane</location>
        <topology evidence="10">Single-pass type IV membrane protein</topology>
    </subcellularLocation>
</comment>
<dbReference type="OMA" id="SAQICRM"/>
<evidence type="ECO:0000256" key="5">
    <source>
        <dbReference type="ARBA" id="ARBA00022927"/>
    </source>
</evidence>
<dbReference type="InterPro" id="IPR042855">
    <property type="entry name" value="V_SNARE_CC"/>
</dbReference>
<dbReference type="PROSITE" id="PS00417">
    <property type="entry name" value="SYNAPTOBREVIN"/>
    <property type="match status" value="1"/>
</dbReference>
<dbReference type="PANTHER" id="PTHR21136:SF181">
    <property type="entry name" value="LONGIN-LIKE DOMAIN-CONTAINING PROTEIN-RELATED"/>
    <property type="match status" value="1"/>
</dbReference>
<dbReference type="Gramene" id="KCW74806">
    <property type="protein sequence ID" value="KCW74806"/>
    <property type="gene ID" value="EUGRSUZ_E03536"/>
</dbReference>
<dbReference type="GO" id="GO:0015031">
    <property type="term" value="P:protein transport"/>
    <property type="evidence" value="ECO:0007669"/>
    <property type="project" value="UniProtKB-KW"/>
</dbReference>
<dbReference type="KEGG" id="egr:104445417"/>
<evidence type="ECO:0000256" key="1">
    <source>
        <dbReference type="ARBA" id="ARBA00008025"/>
    </source>
</evidence>
<dbReference type="GO" id="GO:0016192">
    <property type="term" value="P:vesicle-mediated transport"/>
    <property type="evidence" value="ECO:0007669"/>
    <property type="project" value="InterPro"/>
</dbReference>
<keyword evidence="5" id="KW-0653">Protein transport</keyword>
<dbReference type="InterPro" id="IPR051097">
    <property type="entry name" value="Synaptobrevin-like_transport"/>
</dbReference>
<feature type="domain" description="Longin" evidence="13">
    <location>
        <begin position="7"/>
        <end position="113"/>
    </location>
</feature>
<keyword evidence="3" id="KW-0926">Vacuole</keyword>
<dbReference type="eggNOG" id="KOG0859">
    <property type="taxonomic scope" value="Eukaryota"/>
</dbReference>
<dbReference type="FunFam" id="1.20.5.110:FF:000004">
    <property type="entry name" value="Vesicle-associated membrane protein 7"/>
    <property type="match status" value="1"/>
</dbReference>
<dbReference type="Pfam" id="PF00957">
    <property type="entry name" value="Synaptobrevin"/>
    <property type="match status" value="1"/>
</dbReference>
<evidence type="ECO:0000256" key="11">
    <source>
        <dbReference type="PROSITE-ProRule" id="PRU00290"/>
    </source>
</evidence>
<feature type="transmembrane region" description="Helical" evidence="12">
    <location>
        <begin position="195"/>
        <end position="217"/>
    </location>
</feature>
<dbReference type="FunFam" id="3.30.450.50:FF:000008">
    <property type="entry name" value="Vesicle-associated membrane protein 711"/>
    <property type="match status" value="1"/>
</dbReference>
<dbReference type="AlphaFoldDB" id="A0A059C9D5"/>
<proteinExistence type="inferred from homology"/>
<evidence type="ECO:0000256" key="12">
    <source>
        <dbReference type="SAM" id="Phobius"/>
    </source>
</evidence>
<dbReference type="SUPFAM" id="SSF58038">
    <property type="entry name" value="SNARE fusion complex"/>
    <property type="match status" value="1"/>
</dbReference>
<evidence type="ECO:0000256" key="3">
    <source>
        <dbReference type="ARBA" id="ARBA00022554"/>
    </source>
</evidence>
<evidence type="ECO:0000259" key="13">
    <source>
        <dbReference type="PROSITE" id="PS50859"/>
    </source>
</evidence>
<gene>
    <name evidence="15" type="ORF">EUGRSUZ_E03536</name>
</gene>
<protein>
    <recommendedName>
        <fullName evidence="16">Longin domain-containing protein</fullName>
    </recommendedName>
</protein>
<keyword evidence="7 12" id="KW-0472">Membrane</keyword>
<dbReference type="InParanoid" id="A0A059C9D5"/>
<comment type="function">
    <text evidence="8">Involved in the targeting and/or fusion of transport vesicles to their target membrane.</text>
</comment>
<dbReference type="InterPro" id="IPR011012">
    <property type="entry name" value="Longin-like_dom_sf"/>
</dbReference>
<evidence type="ECO:0000259" key="14">
    <source>
        <dbReference type="PROSITE" id="PS50892"/>
    </source>
</evidence>
<dbReference type="EMBL" id="KK198757">
    <property type="protein sequence ID" value="KCW74806.1"/>
    <property type="molecule type" value="Genomic_DNA"/>
</dbReference>
<dbReference type="SMART" id="SM01270">
    <property type="entry name" value="Longin"/>
    <property type="match status" value="1"/>
</dbReference>
<dbReference type="PROSITE" id="PS50859">
    <property type="entry name" value="LONGIN"/>
    <property type="match status" value="1"/>
</dbReference>
<keyword evidence="6 12" id="KW-1133">Transmembrane helix</keyword>
<evidence type="ECO:0000313" key="15">
    <source>
        <dbReference type="EMBL" id="KCW74806.1"/>
    </source>
</evidence>
<dbReference type="Gene3D" id="3.30.450.50">
    <property type="entry name" value="Longin domain"/>
    <property type="match status" value="1"/>
</dbReference>
<dbReference type="CDD" id="cd15843">
    <property type="entry name" value="R-SNARE"/>
    <property type="match status" value="1"/>
</dbReference>
<organism evidence="15">
    <name type="scientific">Eucalyptus grandis</name>
    <name type="common">Flooded gum</name>
    <dbReference type="NCBI Taxonomy" id="71139"/>
    <lineage>
        <taxon>Eukaryota</taxon>
        <taxon>Viridiplantae</taxon>
        <taxon>Streptophyta</taxon>
        <taxon>Embryophyta</taxon>
        <taxon>Tracheophyta</taxon>
        <taxon>Spermatophyta</taxon>
        <taxon>Magnoliopsida</taxon>
        <taxon>eudicotyledons</taxon>
        <taxon>Gunneridae</taxon>
        <taxon>Pentapetalae</taxon>
        <taxon>rosids</taxon>
        <taxon>malvids</taxon>
        <taxon>Myrtales</taxon>
        <taxon>Myrtaceae</taxon>
        <taxon>Myrtoideae</taxon>
        <taxon>Eucalypteae</taxon>
        <taxon>Eucalyptus</taxon>
    </lineage>
</organism>
<keyword evidence="11" id="KW-0175">Coiled coil</keyword>
<evidence type="ECO:0000256" key="7">
    <source>
        <dbReference type="ARBA" id="ARBA00023136"/>
    </source>
</evidence>
<dbReference type="PRINTS" id="PR00219">
    <property type="entry name" value="SYNAPTOBREVN"/>
</dbReference>
<keyword evidence="2" id="KW-0813">Transport</keyword>
<dbReference type="Pfam" id="PF13774">
    <property type="entry name" value="Longin"/>
    <property type="match status" value="1"/>
</dbReference>
<evidence type="ECO:0000256" key="8">
    <source>
        <dbReference type="ARBA" id="ARBA00037493"/>
    </source>
</evidence>
<evidence type="ECO:0000256" key="4">
    <source>
        <dbReference type="ARBA" id="ARBA00022692"/>
    </source>
</evidence>
<accession>A0A059C9D5</accession>
<dbReference type="CDD" id="cd14824">
    <property type="entry name" value="Longin"/>
    <property type="match status" value="1"/>
</dbReference>
<name>A0A059C9D5_EUCGR</name>
<dbReference type="STRING" id="71139.A0A059C9D5"/>
<dbReference type="SUPFAM" id="SSF64356">
    <property type="entry name" value="SNARE-like"/>
    <property type="match status" value="1"/>
</dbReference>
<evidence type="ECO:0000256" key="10">
    <source>
        <dbReference type="ARBA" id="ARBA00060379"/>
    </source>
</evidence>
<reference evidence="15" key="1">
    <citation type="submission" date="2013-07" db="EMBL/GenBank/DDBJ databases">
        <title>The genome of Eucalyptus grandis.</title>
        <authorList>
            <person name="Schmutz J."/>
            <person name="Hayes R."/>
            <person name="Myburg A."/>
            <person name="Tuskan G."/>
            <person name="Grattapaglia D."/>
            <person name="Rokhsar D.S."/>
        </authorList>
    </citation>
    <scope>NUCLEOTIDE SEQUENCE</scope>
    <source>
        <tissue evidence="15">Leaf extractions</tissue>
    </source>
</reference>
<dbReference type="InterPro" id="IPR010908">
    <property type="entry name" value="Longin_dom"/>
</dbReference>
<evidence type="ECO:0000256" key="6">
    <source>
        <dbReference type="ARBA" id="ARBA00022989"/>
    </source>
</evidence>
<evidence type="ECO:0000256" key="9">
    <source>
        <dbReference type="ARBA" id="ARBA00060376"/>
    </source>
</evidence>
<dbReference type="OrthoDB" id="248747at2759"/>
<dbReference type="PANTHER" id="PTHR21136">
    <property type="entry name" value="SNARE PROTEINS"/>
    <property type="match status" value="1"/>
</dbReference>
<feature type="domain" description="V-SNARE coiled-coil homology" evidence="14">
    <location>
        <begin position="128"/>
        <end position="188"/>
    </location>
</feature>
<evidence type="ECO:0008006" key="16">
    <source>
        <dbReference type="Google" id="ProtNLM"/>
    </source>
</evidence>
<dbReference type="GO" id="GO:0005774">
    <property type="term" value="C:vacuolar membrane"/>
    <property type="evidence" value="ECO:0007669"/>
    <property type="project" value="UniProtKB-SubCell"/>
</dbReference>
<dbReference type="Gene3D" id="1.20.5.110">
    <property type="match status" value="1"/>
</dbReference>
<evidence type="ECO:0000256" key="2">
    <source>
        <dbReference type="ARBA" id="ARBA00022448"/>
    </source>
</evidence>
<comment type="similarity">
    <text evidence="1">Belongs to the synaptobrevin family.</text>
</comment>
<dbReference type="PROSITE" id="PS50892">
    <property type="entry name" value="V_SNARE"/>
    <property type="match status" value="1"/>
</dbReference>